<name>A0A6G8ARF9_9ENTE</name>
<dbReference type="Gene3D" id="3.40.50.720">
    <property type="entry name" value="NAD(P)-binding Rossmann-like Domain"/>
    <property type="match status" value="1"/>
</dbReference>
<dbReference type="Gene3D" id="3.30.360.10">
    <property type="entry name" value="Dihydrodipicolinate Reductase, domain 2"/>
    <property type="match status" value="1"/>
</dbReference>
<reference evidence="3 4" key="1">
    <citation type="submission" date="2020-03" db="EMBL/GenBank/DDBJ databases">
        <title>Vagococcus sp. nov., isolated from beetles.</title>
        <authorList>
            <person name="Hyun D.-W."/>
            <person name="Bae J.-W."/>
        </authorList>
    </citation>
    <scope>NUCLEOTIDE SEQUENCE [LARGE SCALE GENOMIC DNA]</scope>
    <source>
        <strain evidence="3 4">HDW17B</strain>
    </source>
</reference>
<dbReference type="Pfam" id="PF01408">
    <property type="entry name" value="GFO_IDH_MocA"/>
    <property type="match status" value="1"/>
</dbReference>
<sequence length="359" mass="39409">MTLKIGIIGCGGIANGKHMPALKQVAEAEMVAFCDIIEERAVKAKEDFGKDSAKVYTDYKELLKDESIDVIHVCTPNNSHAEISIAGLHSDKHVMCEKPMAKTSEEARRMLEAMKETGKKLTIGYQNRFRTDSQYLHEICQDGELGEIYVGKAHAIRRRAVPTWGVFLDEEAQGGGPLIDIGTHALDLTLWMMDNYKPKYVVGNAYHKLSSTKNAANAWGPWDPEKFTVEDSAFGFITMENGASITLEASWAINSLEVDEAKTSLSGTKAGADMKDGLTINGEDRGLLYQRKVELETGGVDFYDGAGSDPAVVEAQSWIDAIINDTEPVVKPEQALVVTEILEAIYKSSELGEPVFLNK</sequence>
<gene>
    <name evidence="3" type="ORF">G7082_03055</name>
</gene>
<protein>
    <submittedName>
        <fullName evidence="3">Gfo/Idh/MocA family oxidoreductase</fullName>
    </submittedName>
</protein>
<dbReference type="AlphaFoldDB" id="A0A6G8ARF9"/>
<dbReference type="PANTHER" id="PTHR43249:SF1">
    <property type="entry name" value="D-GLUCOSIDE 3-DEHYDROGENASE"/>
    <property type="match status" value="1"/>
</dbReference>
<keyword evidence="4" id="KW-1185">Reference proteome</keyword>
<dbReference type="InterPro" id="IPR036291">
    <property type="entry name" value="NAD(P)-bd_dom_sf"/>
</dbReference>
<feature type="domain" description="GFO/IDH/MocA-like oxidoreductase" evidence="2">
    <location>
        <begin position="134"/>
        <end position="270"/>
    </location>
</feature>
<dbReference type="InterPro" id="IPR000683">
    <property type="entry name" value="Gfo/Idh/MocA-like_OxRdtase_N"/>
</dbReference>
<evidence type="ECO:0000313" key="4">
    <source>
        <dbReference type="Proteomes" id="UP000501747"/>
    </source>
</evidence>
<dbReference type="SUPFAM" id="SSF51735">
    <property type="entry name" value="NAD(P)-binding Rossmann-fold domains"/>
    <property type="match status" value="1"/>
</dbReference>
<dbReference type="EMBL" id="CP049887">
    <property type="protein sequence ID" value="QIL47586.1"/>
    <property type="molecule type" value="Genomic_DNA"/>
</dbReference>
<evidence type="ECO:0000259" key="1">
    <source>
        <dbReference type="Pfam" id="PF01408"/>
    </source>
</evidence>
<dbReference type="InterPro" id="IPR052515">
    <property type="entry name" value="Gfo/Idh/MocA_Oxidoreductase"/>
</dbReference>
<dbReference type="KEGG" id="vhy:G7082_03055"/>
<dbReference type="InterPro" id="IPR055170">
    <property type="entry name" value="GFO_IDH_MocA-like_dom"/>
</dbReference>
<dbReference type="Pfam" id="PF22725">
    <property type="entry name" value="GFO_IDH_MocA_C3"/>
    <property type="match status" value="1"/>
</dbReference>
<feature type="domain" description="Gfo/Idh/MocA-like oxidoreductase N-terminal" evidence="1">
    <location>
        <begin position="3"/>
        <end position="125"/>
    </location>
</feature>
<dbReference type="RefSeq" id="WP_166033758.1">
    <property type="nucleotide sequence ID" value="NZ_CP049887.1"/>
</dbReference>
<organism evidence="3 4">
    <name type="scientific">Vagococcus hydrophili</name>
    <dbReference type="NCBI Taxonomy" id="2714947"/>
    <lineage>
        <taxon>Bacteria</taxon>
        <taxon>Bacillati</taxon>
        <taxon>Bacillota</taxon>
        <taxon>Bacilli</taxon>
        <taxon>Lactobacillales</taxon>
        <taxon>Enterococcaceae</taxon>
        <taxon>Vagococcus</taxon>
    </lineage>
</organism>
<dbReference type="PANTHER" id="PTHR43249">
    <property type="entry name" value="UDP-N-ACETYL-2-AMINO-2-DEOXY-D-GLUCURONATE OXIDASE"/>
    <property type="match status" value="1"/>
</dbReference>
<dbReference type="Proteomes" id="UP000501747">
    <property type="component" value="Chromosome"/>
</dbReference>
<proteinExistence type="predicted"/>
<accession>A0A6G8ARF9</accession>
<dbReference type="SUPFAM" id="SSF55347">
    <property type="entry name" value="Glyceraldehyde-3-phosphate dehydrogenase-like, C-terminal domain"/>
    <property type="match status" value="1"/>
</dbReference>
<dbReference type="GO" id="GO:0000166">
    <property type="term" value="F:nucleotide binding"/>
    <property type="evidence" value="ECO:0007669"/>
    <property type="project" value="InterPro"/>
</dbReference>
<evidence type="ECO:0000313" key="3">
    <source>
        <dbReference type="EMBL" id="QIL47586.1"/>
    </source>
</evidence>
<evidence type="ECO:0000259" key="2">
    <source>
        <dbReference type="Pfam" id="PF22725"/>
    </source>
</evidence>